<proteinExistence type="predicted"/>
<name>A0A5B8LQX1_9HYPH</name>
<dbReference type="Proteomes" id="UP000315364">
    <property type="component" value="Chromosome"/>
</dbReference>
<dbReference type="InterPro" id="IPR002734">
    <property type="entry name" value="RibDG_C"/>
</dbReference>
<dbReference type="GO" id="GO:0008703">
    <property type="term" value="F:5-amino-6-(5-phosphoribosylamino)uracil reductase activity"/>
    <property type="evidence" value="ECO:0007669"/>
    <property type="project" value="InterPro"/>
</dbReference>
<evidence type="ECO:0000313" key="3">
    <source>
        <dbReference type="Proteomes" id="UP000315364"/>
    </source>
</evidence>
<dbReference type="OrthoDB" id="7342392at2"/>
<dbReference type="KEGG" id="dea:FPZ08_04645"/>
<keyword evidence="3" id="KW-1185">Reference proteome</keyword>
<dbReference type="EMBL" id="CP042304">
    <property type="protein sequence ID" value="QDZ10094.1"/>
    <property type="molecule type" value="Genomic_DNA"/>
</dbReference>
<accession>A0A5B8LQX1</accession>
<dbReference type="AlphaFoldDB" id="A0A5B8LQX1"/>
<protein>
    <submittedName>
        <fullName evidence="2">Dihydrofolate reductase</fullName>
    </submittedName>
</protein>
<evidence type="ECO:0000259" key="1">
    <source>
        <dbReference type="Pfam" id="PF01872"/>
    </source>
</evidence>
<evidence type="ECO:0000313" key="2">
    <source>
        <dbReference type="EMBL" id="QDZ10094.1"/>
    </source>
</evidence>
<feature type="domain" description="Bacterial bifunctional deaminase-reductase C-terminal" evidence="1">
    <location>
        <begin position="9"/>
        <end position="184"/>
    </location>
</feature>
<organism evidence="2 3">
    <name type="scientific">Devosia ginsengisoli</name>
    <dbReference type="NCBI Taxonomy" id="400770"/>
    <lineage>
        <taxon>Bacteria</taxon>
        <taxon>Pseudomonadati</taxon>
        <taxon>Pseudomonadota</taxon>
        <taxon>Alphaproteobacteria</taxon>
        <taxon>Hyphomicrobiales</taxon>
        <taxon>Devosiaceae</taxon>
        <taxon>Devosia</taxon>
    </lineage>
</organism>
<gene>
    <name evidence="2" type="ORF">FPZ08_04645</name>
</gene>
<dbReference type="Gene3D" id="3.40.430.10">
    <property type="entry name" value="Dihydrofolate Reductase, subunit A"/>
    <property type="match status" value="1"/>
</dbReference>
<dbReference type="GO" id="GO:0009231">
    <property type="term" value="P:riboflavin biosynthetic process"/>
    <property type="evidence" value="ECO:0007669"/>
    <property type="project" value="InterPro"/>
</dbReference>
<reference evidence="2 3" key="1">
    <citation type="submission" date="2019-07" db="EMBL/GenBank/DDBJ databases">
        <title>Full genome sequence of Devosia sp. Gsoil 520.</title>
        <authorList>
            <person name="Im W.-T."/>
        </authorList>
    </citation>
    <scope>NUCLEOTIDE SEQUENCE [LARGE SCALE GENOMIC DNA]</scope>
    <source>
        <strain evidence="2 3">Gsoil 520</strain>
    </source>
</reference>
<dbReference type="RefSeq" id="WP_146288898.1">
    <property type="nucleotide sequence ID" value="NZ_CP042304.1"/>
</dbReference>
<dbReference type="SUPFAM" id="SSF53597">
    <property type="entry name" value="Dihydrofolate reductase-like"/>
    <property type="match status" value="1"/>
</dbReference>
<dbReference type="InterPro" id="IPR024072">
    <property type="entry name" value="DHFR-like_dom_sf"/>
</dbReference>
<sequence>MRKIKIIEHISLDGVIQGFGGPDEDRDGGYTDGGWAVPLSDPAIGEAITAAQGERFDLLLGRHTYDIFSRYWPALRDPMAIKLNAARKFVATHRPDSLQWGPLEAVGTDITKGIRSIKSSEGPDVIVWGSSTLTPVLLQAGLADEVLLLVFPVLLGRGKRFLSDAIDPRELSLSSSKAASTGVLINTYRSVGALRTGSFSEPAAGNGG</sequence>
<dbReference type="Pfam" id="PF01872">
    <property type="entry name" value="RibD_C"/>
    <property type="match status" value="1"/>
</dbReference>